<dbReference type="InterPro" id="IPR003439">
    <property type="entry name" value="ABC_transporter-like_ATP-bd"/>
</dbReference>
<dbReference type="Gene3D" id="3.40.50.300">
    <property type="entry name" value="P-loop containing nucleotide triphosphate hydrolases"/>
    <property type="match status" value="2"/>
</dbReference>
<reference evidence="10 13" key="1">
    <citation type="journal article" date="2015" name="PLoS ONE">
        <title>Genomic analysis reveals the molecular basis for capsule loss in the group B streptococcus population.</title>
        <authorList>
            <consortium name="DEVANI Consortium"/>
            <person name="Rosini R."/>
            <person name="Campisi E."/>
            <person name="De Chiara M."/>
            <person name="Tettelin H."/>
            <person name="Rinaudo D."/>
            <person name="Toniolo C."/>
            <person name="Metruccio M."/>
            <person name="Guidotti S."/>
            <person name="Sorensen U.B."/>
            <person name="Kilian M."/>
            <person name="Ramirez M."/>
            <person name="Janulczyk R."/>
            <person name="Donati C."/>
            <person name="Grandi G."/>
            <person name="Margarit I."/>
        </authorList>
    </citation>
    <scope>NUCLEOTIDE SEQUENCE [LARGE SCALE GENOMIC DNA]</scope>
    <source>
        <strain evidence="10 13">ES-PW-063</strain>
    </source>
</reference>
<dbReference type="PANTHER" id="PTHR43553:SF19">
    <property type="entry name" value="HMP_THIAMINE IMPORT ATP-BINDING PROTEIN YKOD-RELATED"/>
    <property type="match status" value="1"/>
</dbReference>
<feature type="domain" description="ABC transporter" evidence="9">
    <location>
        <begin position="235"/>
        <end position="428"/>
    </location>
</feature>
<evidence type="ECO:0000313" key="15">
    <source>
        <dbReference type="Proteomes" id="UP000256718"/>
    </source>
</evidence>
<evidence type="ECO:0000256" key="2">
    <source>
        <dbReference type="ARBA" id="ARBA00005417"/>
    </source>
</evidence>
<dbReference type="GO" id="GO:0016887">
    <property type="term" value="F:ATP hydrolysis activity"/>
    <property type="evidence" value="ECO:0007669"/>
    <property type="project" value="InterPro"/>
</dbReference>
<dbReference type="KEGG" id="sage:EN72_04920"/>
<dbReference type="InterPro" id="IPR027417">
    <property type="entry name" value="P-loop_NTPase"/>
</dbReference>
<sequence length="428" mass="48787">MLSVEKLACTHGDSHYLFDEVTFSLNPGERILISGYSGCGKSTLALLLSGLKESGKGQVLLNGSLIEPSDVGFLFQNPDLQFCMDTVAHELYFILENLQIEPEQMQDRSEFVLAQVGLKGFQNRLIYTLSQGEKQRLALATIFLKSPKLIILDEAFANLDQESASQLLQLVLNYQANNQSMLIVIDHLITYYQDIMDHYFWLEKRLTRVNFDYMLNRLNVFELEKKSHNTGDKLLSIKDFQVKLSKNKFISYLDFDLASGERLCLDGPSGVGKSSLFMGLLGLYRTKGKKQFTHRKQIPISFLFQNPLDQFIFSTVYDEIFQVCKDSNKARDILETINLWDKKQFSPFQLSQGQQRRLAIGSILASDSKLLLLDEPTYGQDAYHANMITTLLLSYCHKNHCGVIFTSHDPHLKECFATRFLEVSSCSI</sequence>
<dbReference type="PROSITE" id="PS50893">
    <property type="entry name" value="ABC_TRANSPORTER_2"/>
    <property type="match status" value="2"/>
</dbReference>
<evidence type="ECO:0000256" key="3">
    <source>
        <dbReference type="ARBA" id="ARBA00022448"/>
    </source>
</evidence>
<dbReference type="PROSITE" id="PS00211">
    <property type="entry name" value="ABC_TRANSPORTER_1"/>
    <property type="match status" value="2"/>
</dbReference>
<evidence type="ECO:0000256" key="8">
    <source>
        <dbReference type="ARBA" id="ARBA00023136"/>
    </source>
</evidence>
<protein>
    <submittedName>
        <fullName evidence="11">ABC transporter ATP-binding protein</fullName>
    </submittedName>
</protein>
<dbReference type="Pfam" id="PF00005">
    <property type="entry name" value="ABC_tran"/>
    <property type="match status" value="2"/>
</dbReference>
<proteinExistence type="inferred from homology"/>
<dbReference type="InterPro" id="IPR003593">
    <property type="entry name" value="AAA+_ATPase"/>
</dbReference>
<keyword evidence="4" id="KW-1003">Cell membrane</keyword>
<gene>
    <name evidence="11" type="ORF">AX245_04800</name>
    <name evidence="12" type="ORF">C4618_06540</name>
    <name evidence="10" type="ORF">WA45_08145</name>
</gene>
<evidence type="ECO:0000256" key="6">
    <source>
        <dbReference type="ARBA" id="ARBA00022840"/>
    </source>
</evidence>
<evidence type="ECO:0000313" key="13">
    <source>
        <dbReference type="Proteomes" id="UP000035174"/>
    </source>
</evidence>
<evidence type="ECO:0000313" key="12">
    <source>
        <dbReference type="EMBL" id="RDY81522.1"/>
    </source>
</evidence>
<dbReference type="PANTHER" id="PTHR43553">
    <property type="entry name" value="HEAVY METAL TRANSPORTER"/>
    <property type="match status" value="1"/>
</dbReference>
<comment type="caution">
    <text evidence="11">The sequence shown here is derived from an EMBL/GenBank/DDBJ whole genome shotgun (WGS) entry which is preliminary data.</text>
</comment>
<dbReference type="CDD" id="cd03225">
    <property type="entry name" value="ABC_cobalt_CbiO_domain1"/>
    <property type="match status" value="2"/>
</dbReference>
<evidence type="ECO:0000256" key="7">
    <source>
        <dbReference type="ARBA" id="ARBA00022967"/>
    </source>
</evidence>
<evidence type="ECO:0000313" key="11">
    <source>
        <dbReference type="EMBL" id="OCM71138.1"/>
    </source>
</evidence>
<organism evidence="11 14">
    <name type="scientific">Streptococcus agalactiae</name>
    <dbReference type="NCBI Taxonomy" id="1311"/>
    <lineage>
        <taxon>Bacteria</taxon>
        <taxon>Bacillati</taxon>
        <taxon>Bacillota</taxon>
        <taxon>Bacilli</taxon>
        <taxon>Lactobacillales</taxon>
        <taxon>Streptococcaceae</taxon>
        <taxon>Streptococcus</taxon>
    </lineage>
</organism>
<dbReference type="AlphaFoldDB" id="A0A0E1EH45"/>
<comment type="similarity">
    <text evidence="2">Belongs to the ABC transporter superfamily.</text>
</comment>
<dbReference type="EMBL" id="QHGZ01000154">
    <property type="protein sequence ID" value="RDY81522.1"/>
    <property type="molecule type" value="Genomic_DNA"/>
</dbReference>
<comment type="subcellular location">
    <subcellularLocation>
        <location evidence="1">Cell membrane</location>
        <topology evidence="1">Peripheral membrane protein</topology>
    </subcellularLocation>
</comment>
<evidence type="ECO:0000256" key="5">
    <source>
        <dbReference type="ARBA" id="ARBA00022741"/>
    </source>
</evidence>
<dbReference type="Proteomes" id="UP000093122">
    <property type="component" value="Unassembled WGS sequence"/>
</dbReference>
<dbReference type="SUPFAM" id="SSF52540">
    <property type="entry name" value="P-loop containing nucleoside triphosphate hydrolases"/>
    <property type="match status" value="2"/>
</dbReference>
<keyword evidence="3" id="KW-0813">Transport</keyword>
<dbReference type="InterPro" id="IPR017871">
    <property type="entry name" value="ABC_transporter-like_CS"/>
</dbReference>
<evidence type="ECO:0000313" key="10">
    <source>
        <dbReference type="EMBL" id="KLJ28237.1"/>
    </source>
</evidence>
<feature type="domain" description="ABC transporter" evidence="9">
    <location>
        <begin position="2"/>
        <end position="229"/>
    </location>
</feature>
<dbReference type="EMBL" id="LCVB01000032">
    <property type="protein sequence ID" value="KLJ28237.1"/>
    <property type="molecule type" value="Genomic_DNA"/>
</dbReference>
<dbReference type="Proteomes" id="UP000256718">
    <property type="component" value="Unassembled WGS sequence"/>
</dbReference>
<dbReference type="RefSeq" id="WP_000953593.1">
    <property type="nucleotide sequence ID" value="NZ_AP018935.1"/>
</dbReference>
<accession>A0A0E1EH45</accession>
<dbReference type="OMA" id="IISHDMH"/>
<keyword evidence="6 11" id="KW-0067">ATP-binding</keyword>
<keyword evidence="7" id="KW-1278">Translocase</keyword>
<reference evidence="11 14" key="2">
    <citation type="journal article" date="2016" name="Sci. Rep.">
        <title>Serotype IV Streptococcus agalactiae ST-452 has arisen from large genomic recombination events between CC23 and the hypervirulent CC17 lineages.</title>
        <authorList>
            <person name="Campisi E."/>
            <person name="Rinaudo C.D."/>
            <person name="Donati C."/>
            <person name="Barucco M."/>
            <person name="Torricelli G."/>
            <person name="Edwards M.S."/>
            <person name="Baker C.J."/>
            <person name="Margarit I."/>
            <person name="Rosini R."/>
        </authorList>
    </citation>
    <scope>NUCLEOTIDE SEQUENCE [LARGE SCALE GENOMIC DNA]</scope>
    <source>
        <strain evidence="11 14">CZ-PW-140</strain>
    </source>
</reference>
<evidence type="ECO:0000313" key="14">
    <source>
        <dbReference type="Proteomes" id="UP000093122"/>
    </source>
</evidence>
<dbReference type="GO" id="GO:0005524">
    <property type="term" value="F:ATP binding"/>
    <property type="evidence" value="ECO:0007669"/>
    <property type="project" value="UniProtKB-KW"/>
</dbReference>
<dbReference type="GO" id="GO:0042626">
    <property type="term" value="F:ATPase-coupled transmembrane transporter activity"/>
    <property type="evidence" value="ECO:0007669"/>
    <property type="project" value="TreeGrafter"/>
</dbReference>
<dbReference type="GO" id="GO:0043190">
    <property type="term" value="C:ATP-binding cassette (ABC) transporter complex"/>
    <property type="evidence" value="ECO:0007669"/>
    <property type="project" value="TreeGrafter"/>
</dbReference>
<evidence type="ECO:0000256" key="1">
    <source>
        <dbReference type="ARBA" id="ARBA00004202"/>
    </source>
</evidence>
<dbReference type="SMART" id="SM00382">
    <property type="entry name" value="AAA"/>
    <property type="match status" value="2"/>
</dbReference>
<reference evidence="12 15" key="3">
    <citation type="journal article" date="2018" name="Emerg. Microbes Infect.">
        <title>Phenotypic and molecular analysis of nontypeable Group B streptococci: identification of cps2a and hybrid cps2a/cps5 Group B streptococcal capsule gene clusters.</title>
        <authorList>
            <person name="Alhhazmi A."/>
            <person name="Tyrrell G.J."/>
        </authorList>
    </citation>
    <scope>NUCLEOTIDE SEQUENCE [LARGE SCALE GENOMIC DNA]</scope>
    <source>
        <strain evidence="12 15">PLGBS17</strain>
    </source>
</reference>
<dbReference type="InterPro" id="IPR050095">
    <property type="entry name" value="ECF_ABC_transporter_ATP-bd"/>
</dbReference>
<name>A0A0E1EH45_STRAG</name>
<dbReference type="EMBL" id="MAWT01000033">
    <property type="protein sequence ID" value="OCM71138.1"/>
    <property type="molecule type" value="Genomic_DNA"/>
</dbReference>
<dbReference type="InterPro" id="IPR015856">
    <property type="entry name" value="ABC_transpr_CbiO/EcfA_su"/>
</dbReference>
<evidence type="ECO:0000256" key="4">
    <source>
        <dbReference type="ARBA" id="ARBA00022475"/>
    </source>
</evidence>
<evidence type="ECO:0000259" key="9">
    <source>
        <dbReference type="PROSITE" id="PS50893"/>
    </source>
</evidence>
<keyword evidence="5" id="KW-0547">Nucleotide-binding</keyword>
<keyword evidence="8" id="KW-0472">Membrane</keyword>
<dbReference type="Proteomes" id="UP000035174">
    <property type="component" value="Unassembled WGS sequence"/>
</dbReference>